<dbReference type="InterPro" id="IPR036097">
    <property type="entry name" value="HisK_dim/P_sf"/>
</dbReference>
<feature type="domain" description="Histidine kinase" evidence="5">
    <location>
        <begin position="516"/>
        <end position="739"/>
    </location>
</feature>
<evidence type="ECO:0000313" key="7">
    <source>
        <dbReference type="EMBL" id="MCQ8896773.1"/>
    </source>
</evidence>
<dbReference type="CDD" id="cd00082">
    <property type="entry name" value="HisKA"/>
    <property type="match status" value="1"/>
</dbReference>
<dbReference type="InterPro" id="IPR004358">
    <property type="entry name" value="Sig_transdc_His_kin-like_C"/>
</dbReference>
<evidence type="ECO:0000256" key="2">
    <source>
        <dbReference type="ARBA" id="ARBA00012438"/>
    </source>
</evidence>
<dbReference type="SMART" id="SM00387">
    <property type="entry name" value="HATPase_c"/>
    <property type="match status" value="1"/>
</dbReference>
<keyword evidence="3 4" id="KW-0597">Phosphoprotein</keyword>
<dbReference type="EMBL" id="JANIGO010000003">
    <property type="protein sequence ID" value="MCQ8896773.1"/>
    <property type="molecule type" value="Genomic_DNA"/>
</dbReference>
<evidence type="ECO:0000313" key="8">
    <source>
        <dbReference type="Proteomes" id="UP001204142"/>
    </source>
</evidence>
<dbReference type="SMART" id="SM00388">
    <property type="entry name" value="HisKA"/>
    <property type="match status" value="1"/>
</dbReference>
<evidence type="ECO:0000256" key="3">
    <source>
        <dbReference type="ARBA" id="ARBA00022553"/>
    </source>
</evidence>
<dbReference type="CDD" id="cd01007">
    <property type="entry name" value="PBP2_BvgS_HisK_like"/>
    <property type="match status" value="2"/>
</dbReference>
<dbReference type="CDD" id="cd16922">
    <property type="entry name" value="HATPase_EvgS-ArcB-TorS-like"/>
    <property type="match status" value="1"/>
</dbReference>
<dbReference type="SUPFAM" id="SSF55874">
    <property type="entry name" value="ATPase domain of HSP90 chaperone/DNA topoisomerase II/histidine kinase"/>
    <property type="match status" value="1"/>
</dbReference>
<reference evidence="7 8" key="1">
    <citation type="submission" date="2022-07" db="EMBL/GenBank/DDBJ databases">
        <authorList>
            <person name="Xamxidin M."/>
            <person name="Wu M."/>
        </authorList>
    </citation>
    <scope>NUCLEOTIDE SEQUENCE [LARGE SCALE GENOMIC DNA]</scope>
    <source>
        <strain evidence="7 8">NBRC 111650</strain>
    </source>
</reference>
<dbReference type="PRINTS" id="PR00344">
    <property type="entry name" value="BCTRLSENSOR"/>
</dbReference>
<dbReference type="Gene3D" id="3.40.50.2300">
    <property type="match status" value="1"/>
</dbReference>
<evidence type="ECO:0000259" key="5">
    <source>
        <dbReference type="PROSITE" id="PS50109"/>
    </source>
</evidence>
<organism evidence="7 8">
    <name type="scientific">Limnobacter humi</name>
    <dbReference type="NCBI Taxonomy" id="1778671"/>
    <lineage>
        <taxon>Bacteria</taxon>
        <taxon>Pseudomonadati</taxon>
        <taxon>Pseudomonadota</taxon>
        <taxon>Betaproteobacteria</taxon>
        <taxon>Burkholderiales</taxon>
        <taxon>Burkholderiaceae</taxon>
        <taxon>Limnobacter</taxon>
    </lineage>
</organism>
<proteinExistence type="predicted"/>
<sequence>MGLKFGWWGMAFGLALAVQTGCLSRAEAASGPLSLTVEEQRWLQEHPQIPLCFSADFPPNLFLDAQGQAQGYIPELYALLSQQLGIEITLNVDTWPKAVQMAKQHQCAGLALVRKLDQWRSDFVFSNELFYTYSYLYVRSDQNPVIHGLSDLRGQRVAYLRHEIQSERLLAADPGVLPVPFDDADSSVLALNQNRVAAILGSVGIEFKRVQNQDPTFKIADVLPQSKAPVVIAVRKDWPVLAQLLDKAFENLDPDVKRHLQNRWYGNRPEFESDANPLKLSASSLLWLKGAPEIRVRLVDAPPFVMSHPQPSGIAAMVLFTRRDSLGINGLDSLAGQRVAMVADGQMVDDILREFPGLRVVTVGNPLQALEALATGTVDAYLGGLTTANYLIREHHFDNLMVVSPVPGSDLKINMAVRPDWLDLVNVLNQGLASLTPEQRTHIAQRWGVVEYKPHVDYTLVWQFGLMALTALLFFYLWNRSLSREIKRRESVEQELRQAMTLADAANKAKTDFLANMSHEIRTPLNAVIGLGYLLEKGADPAEQLEQIRSIRAASGALLGIVNNVLDLAKVEAGELELEHKPVQLQAVLDEVQHMMQPAAQAKGLVLSMPQFRPEWPAQVLGDAVRLRQILLNLVGNAVKFTAQGRVDVRLDITAGSSAHRVRLCLAVEDTGIGIAPAVLPKLFKPFTQADASMTRRFGGTGLGLTIVKQLSERMGGQVTVRSEEGKGTCFRVELPFELPTEAAQLEPNGAQHEPSQPLPAGDPDQLMWLPNVHVLLVDDSLLNLKIGQKLLERQGAVVTTATDGQMALDVLKSLDGQVDLVLMDIQMPVMDGNAAVMALRTNPAWSELPVIGLTGGALLSEREKSLKAGMNDYLTKPLDPDLLVRVVRYAVQRYRKHPIAVLPRKIDRPAENNGRR</sequence>
<evidence type="ECO:0000256" key="1">
    <source>
        <dbReference type="ARBA" id="ARBA00000085"/>
    </source>
</evidence>
<dbReference type="Proteomes" id="UP001204142">
    <property type="component" value="Unassembled WGS sequence"/>
</dbReference>
<dbReference type="RefSeq" id="WP_256764567.1">
    <property type="nucleotide sequence ID" value="NZ_JANIGO010000003.1"/>
</dbReference>
<feature type="domain" description="Response regulatory" evidence="6">
    <location>
        <begin position="774"/>
        <end position="892"/>
    </location>
</feature>
<evidence type="ECO:0000259" key="6">
    <source>
        <dbReference type="PROSITE" id="PS50110"/>
    </source>
</evidence>
<dbReference type="PANTHER" id="PTHR45339:SF5">
    <property type="entry name" value="HISTIDINE KINASE"/>
    <property type="match status" value="1"/>
</dbReference>
<dbReference type="SMART" id="SM00062">
    <property type="entry name" value="PBPb"/>
    <property type="match status" value="1"/>
</dbReference>
<dbReference type="Pfam" id="PF00497">
    <property type="entry name" value="SBP_bac_3"/>
    <property type="match status" value="1"/>
</dbReference>
<protein>
    <recommendedName>
        <fullName evidence="2">histidine kinase</fullName>
        <ecNumber evidence="2">2.7.13.3</ecNumber>
    </recommendedName>
</protein>
<dbReference type="SUPFAM" id="SSF53850">
    <property type="entry name" value="Periplasmic binding protein-like II"/>
    <property type="match status" value="2"/>
</dbReference>
<dbReference type="Pfam" id="PF02518">
    <property type="entry name" value="HATPase_c"/>
    <property type="match status" value="1"/>
</dbReference>
<dbReference type="EC" id="2.7.13.3" evidence="2"/>
<comment type="catalytic activity">
    <reaction evidence="1">
        <text>ATP + protein L-histidine = ADP + protein N-phospho-L-histidine.</text>
        <dbReference type="EC" id="2.7.13.3"/>
    </reaction>
</comment>
<dbReference type="InterPro" id="IPR003594">
    <property type="entry name" value="HATPase_dom"/>
</dbReference>
<dbReference type="Gene3D" id="3.30.565.10">
    <property type="entry name" value="Histidine kinase-like ATPase, C-terminal domain"/>
    <property type="match status" value="1"/>
</dbReference>
<dbReference type="PROSITE" id="PS50110">
    <property type="entry name" value="RESPONSE_REGULATORY"/>
    <property type="match status" value="1"/>
</dbReference>
<dbReference type="CDD" id="cd17546">
    <property type="entry name" value="REC_hyHK_CKI1_RcsC-like"/>
    <property type="match status" value="1"/>
</dbReference>
<dbReference type="Gene3D" id="3.40.190.10">
    <property type="entry name" value="Periplasmic binding protein-like II"/>
    <property type="match status" value="3"/>
</dbReference>
<evidence type="ECO:0000256" key="4">
    <source>
        <dbReference type="PROSITE-ProRule" id="PRU00169"/>
    </source>
</evidence>
<keyword evidence="8" id="KW-1185">Reference proteome</keyword>
<dbReference type="InterPro" id="IPR003661">
    <property type="entry name" value="HisK_dim/P_dom"/>
</dbReference>
<dbReference type="SUPFAM" id="SSF47384">
    <property type="entry name" value="Homodimeric domain of signal transducing histidine kinase"/>
    <property type="match status" value="1"/>
</dbReference>
<dbReference type="InterPro" id="IPR036890">
    <property type="entry name" value="HATPase_C_sf"/>
</dbReference>
<dbReference type="InterPro" id="IPR001789">
    <property type="entry name" value="Sig_transdc_resp-reg_receiver"/>
</dbReference>
<dbReference type="PANTHER" id="PTHR45339">
    <property type="entry name" value="HYBRID SIGNAL TRANSDUCTION HISTIDINE KINASE J"/>
    <property type="match status" value="1"/>
</dbReference>
<name>A0ABT1WGY3_9BURK</name>
<gene>
    <name evidence="7" type="ORF">NQT62_10050</name>
</gene>
<dbReference type="Pfam" id="PF00512">
    <property type="entry name" value="HisKA"/>
    <property type="match status" value="1"/>
</dbReference>
<dbReference type="InterPro" id="IPR001638">
    <property type="entry name" value="Solute-binding_3/MltF_N"/>
</dbReference>
<dbReference type="Pfam" id="PF00072">
    <property type="entry name" value="Response_reg"/>
    <property type="match status" value="1"/>
</dbReference>
<dbReference type="PROSITE" id="PS50109">
    <property type="entry name" value="HIS_KIN"/>
    <property type="match status" value="1"/>
</dbReference>
<dbReference type="InterPro" id="IPR005467">
    <property type="entry name" value="His_kinase_dom"/>
</dbReference>
<comment type="caution">
    <text evidence="7">The sequence shown here is derived from an EMBL/GenBank/DDBJ whole genome shotgun (WGS) entry which is preliminary data.</text>
</comment>
<feature type="modified residue" description="4-aspartylphosphate" evidence="4">
    <location>
        <position position="825"/>
    </location>
</feature>
<accession>A0ABT1WGY3</accession>
<dbReference type="SMART" id="SM00448">
    <property type="entry name" value="REC"/>
    <property type="match status" value="1"/>
</dbReference>
<dbReference type="InterPro" id="IPR011006">
    <property type="entry name" value="CheY-like_superfamily"/>
</dbReference>
<dbReference type="Gene3D" id="1.10.287.130">
    <property type="match status" value="1"/>
</dbReference>
<dbReference type="SUPFAM" id="SSF52172">
    <property type="entry name" value="CheY-like"/>
    <property type="match status" value="1"/>
</dbReference>